<feature type="region of interest" description="Disordered" evidence="9">
    <location>
        <begin position="606"/>
        <end position="676"/>
    </location>
</feature>
<dbReference type="SUPFAM" id="SSF56487">
    <property type="entry name" value="SRCR-like"/>
    <property type="match status" value="1"/>
</dbReference>
<dbReference type="SMART" id="SM00181">
    <property type="entry name" value="EGF"/>
    <property type="match status" value="9"/>
</dbReference>
<dbReference type="InterPro" id="IPR000742">
    <property type="entry name" value="EGF"/>
</dbReference>
<keyword evidence="7" id="KW-0245">EGF-like domain</keyword>
<dbReference type="Gene3D" id="2.60.40.10">
    <property type="entry name" value="Immunoglobulins"/>
    <property type="match status" value="2"/>
</dbReference>
<dbReference type="Pfam" id="PF13229">
    <property type="entry name" value="Beta_helix"/>
    <property type="match status" value="4"/>
</dbReference>
<dbReference type="CDD" id="cd00102">
    <property type="entry name" value="IPT"/>
    <property type="match status" value="1"/>
</dbReference>
<dbReference type="Gene3D" id="2.80.10.50">
    <property type="match status" value="1"/>
</dbReference>
<keyword evidence="3" id="KW-0677">Repeat</keyword>
<comment type="subcellular location">
    <subcellularLocation>
        <location evidence="1">Cell projection</location>
    </subcellularLocation>
</comment>
<dbReference type="InterPro" id="IPR036772">
    <property type="entry name" value="SRCR-like_dom_sf"/>
</dbReference>
<accession>A0AAD9N220</accession>
<dbReference type="InterPro" id="IPR012334">
    <property type="entry name" value="Pectin_lyas_fold"/>
</dbReference>
<feature type="compositionally biased region" description="Basic and acidic residues" evidence="9">
    <location>
        <begin position="638"/>
        <end position="676"/>
    </location>
</feature>
<dbReference type="Gene3D" id="2.160.20.10">
    <property type="entry name" value="Single-stranded right-handed beta-helix, Pectin lyase-like"/>
    <property type="match status" value="3"/>
</dbReference>
<comment type="caution">
    <text evidence="12">The sequence shown here is derived from an EMBL/GenBank/DDBJ whole genome shotgun (WGS) entry which is preliminary data.</text>
</comment>
<evidence type="ECO:0000256" key="7">
    <source>
        <dbReference type="PROSITE-ProRule" id="PRU00076"/>
    </source>
</evidence>
<dbReference type="InterPro" id="IPR011050">
    <property type="entry name" value="Pectin_lyase_fold/virulence"/>
</dbReference>
<dbReference type="Pfam" id="PF05270">
    <property type="entry name" value="AbfB"/>
    <property type="match status" value="1"/>
</dbReference>
<dbReference type="SMART" id="SM00180">
    <property type="entry name" value="EGF_Lam"/>
    <property type="match status" value="3"/>
</dbReference>
<feature type="domain" description="EGF-like" evidence="10">
    <location>
        <begin position="1800"/>
        <end position="1834"/>
    </location>
</feature>
<evidence type="ECO:0000259" key="10">
    <source>
        <dbReference type="PROSITE" id="PS50026"/>
    </source>
</evidence>
<evidence type="ECO:0000259" key="11">
    <source>
        <dbReference type="PROSITE" id="PS50287"/>
    </source>
</evidence>
<dbReference type="GO" id="GO:0045217">
    <property type="term" value="P:cell-cell junction maintenance"/>
    <property type="evidence" value="ECO:0007669"/>
    <property type="project" value="TreeGrafter"/>
</dbReference>
<gene>
    <name evidence="12" type="ORF">NP493_2205g00008</name>
</gene>
<dbReference type="GO" id="GO:0042995">
    <property type="term" value="C:cell projection"/>
    <property type="evidence" value="ECO:0007669"/>
    <property type="project" value="UniProtKB-SubCell"/>
</dbReference>
<dbReference type="InterPro" id="IPR001190">
    <property type="entry name" value="SRCR"/>
</dbReference>
<reference evidence="12" key="1">
    <citation type="journal article" date="2023" name="Mol. Biol. Evol.">
        <title>Third-Generation Sequencing Reveals the Adaptive Role of the Epigenome in Three Deep-Sea Polychaetes.</title>
        <authorList>
            <person name="Perez M."/>
            <person name="Aroh O."/>
            <person name="Sun Y."/>
            <person name="Lan Y."/>
            <person name="Juniper S.K."/>
            <person name="Young C.R."/>
            <person name="Angers B."/>
            <person name="Qian P.Y."/>
        </authorList>
    </citation>
    <scope>NUCLEOTIDE SEQUENCE</scope>
    <source>
        <strain evidence="12">R07B-5</strain>
    </source>
</reference>
<dbReference type="InterPro" id="IPR036195">
    <property type="entry name" value="AbfB_ABD_sf"/>
</dbReference>
<dbReference type="InterPro" id="IPR013111">
    <property type="entry name" value="EGF_extracell"/>
</dbReference>
<sequence length="2145" mass="237163">MDQTWAYRLTYLGLASDDLTEILTEFPALKSVFQIIMVTGTTFSFSGSTKGLYINCQASSLDGFVKIDGNTFNSSQQQCLSIRTTRRLWLEGNTFTSTAATAVDISQSNPEMIMVRNNTFQRSARALLVQLYYSAPNDALTILNNRFLDHTSGPVVQLQFSSYPATSDVRGNVFRNNTGGDAAMVYVVNSAAAENVAVVDNFFDNPSAAYDVKVNIPHSEGHTMYAVRNWWGGRSISHVQSRIYDHVSDSSKAQVQYEPYRLSRETNDLSQAASGFIRGNGTTIGGTVRQDTVLAKKDSNYFVEEDIVVPPGVTLTVEAGVVLLFRRGGITVEGTLNLLGKDDDNVVMQPHSGGNFKGIRFHGRWSNLVRLRGGSTPREGRVEMIVNEKWVALTTYYWNQNGADVVCKQLGYSDGADEVVTTNRFGIDANVPITYRATCNGQATLQECNLYTSSSSRAAGVVCRRNVVELENSNYFLQGFNVSTFVGLDEAKAATMKDRPTHFIVVRPGLAKTAGSVSLMSFEKPGWYLRHYNSRLYLEPKTNPRNPQLFDRDASFTEHLNSFYDGYVSFESVNYPGSYITQQGTQGMYIRHLNATSDFKQSASFAAASANNRRRKRGTSYGKIKEKAQGPNMKKKAERNMKEKVERNMKEKVERNMKEKAKREMKGKAEREMEEKVEREMMEKAEMEMMEKVEREMMEKAEREMKGKAEREMEKVEREKATKEKAERDMKGKEEREGKAERDMKGKEEREEKAERDMKGKVQRMTSLIKPTEGIVITGRPPILNHVTVLNSSSDGIKFDGFLHGEFTLNECSVLASKGRGFYFRSSVSLSNASLQVNACTLGNNGDAGIYVESNVNISIVGSSIRRNSKSGCMLYGRRTDSRYIPGYILFSGNTVSENRMHGLKSQGAAKMSISSNDFSRNLLGLNSDYATLHLDRCGVVDIDIRNNSFTDNINYYKYTVYYSWNPRYRRSYTIYFGFRYNANIQVTGNTFQNNSGAGVIRIYSPSYRVTGGIEDNVFLNNSRVTNLDMNTIDITRGFGVSLANNVFNNPEASHEILAPRYSDNEWINATYCYWGVTSYADVILRIDSFFNNMGLALVDVWPFRTSADADAPLVAPPDDYGFFSNEIGGVVRGELNLTERQQPYIVKRSIYIEGGGGYLRIAAGVNLQFEGGRGIRVKGAMDLTGTAEKRISLNSTSTSTKWFGVYFEKTSATDEMSYFDVDGSEQGLHIYQDDIELANCTVSNSKGLTISGEGNVSVQRCTFTRNANAVTWLTSKARLSFVDCDIRSNTYGIGGGYVTELRVSDCRFIDNTNIAFKINSGGERGSITIQNNLFQRNYRAIYFTAGYPNVTRIHGNTFQNDRYGPSVQINTYETNLLVENNTFADLPQEALKVYHYNNRHKSSIIRNNTYSNIKGTPLDISRSDYANVIVEKNTFINNWVGSRTAGIYMRFYYETSGQIRMNEFRNNSGTNVVQVYLQRHYNRQHQLEVESNLFYDNIATKTVIATNTERCTVTGNMFSNALSPYDLQVSFLSKNLSAPYNWWGGADEDHVRRRIWDHADVPELGRVLYEPFLLKSEMPCDEVANCTGHGLCVRPNTCECDSGWAGSDCSQFSCVDFGDCQNRGVCVGPNVCDCANGWMAPDCVRASCNDRNNCSGHGICVGPNRCHCAEQFTGASCDSCADNRWGPDCAPCPECGHGECDTNTGNERQGNCVCEEGWLLPACEQASCADLDDCNGHGVCVEPNRCTCAEHFTGAACDACIDNYWGPNCLLCPECGHGVCDADTGDCICEEGWLPPNCAQASCADLNDCNGHGTCVAPNSCTCFAQFTGLTCSVCSANRWGPDCLLCPSCVNGECDKDTGECVCDGDNWSGRLCDVCNETFYGPSCLPLLKVLQVAPDTGPDVGGTVVHVFGHNFPNTTEYHCRFGEDVVTGTWQSSTEVLCSSRQHAPGSVYVEIAPTPADSYSNDQETFSFYALCPASACGSLKTPRHGVCSLGRCLCSLPWLGSDCEVLGLAPKITLMSPQTVEEGATFHKVMTTSEGTVPVTWSLVSVPTGMDIDVSSAVITWTAVARATPYTVVVKATNSIGSDQTTFTITVQPSYTAVLDPVPSGPFLRASAVMISGKVVFLVSNSSLIGTDIPVTVT</sequence>
<dbReference type="PANTHER" id="PTHR47653">
    <property type="entry name" value="PROTEIN BARK BEETLE"/>
    <property type="match status" value="1"/>
</dbReference>
<evidence type="ECO:0000256" key="3">
    <source>
        <dbReference type="ARBA" id="ARBA00022737"/>
    </source>
</evidence>
<dbReference type="EMBL" id="JAODUO010002201">
    <property type="protein sequence ID" value="KAK2154267.1"/>
    <property type="molecule type" value="Genomic_DNA"/>
</dbReference>
<evidence type="ECO:0000256" key="4">
    <source>
        <dbReference type="ARBA" id="ARBA00023157"/>
    </source>
</evidence>
<name>A0AAD9N220_RIDPI</name>
<evidence type="ECO:0000256" key="6">
    <source>
        <dbReference type="ARBA" id="ARBA00023273"/>
    </source>
</evidence>
<keyword evidence="5" id="KW-0325">Glycoprotein</keyword>
<dbReference type="InterPro" id="IPR014756">
    <property type="entry name" value="Ig_E-set"/>
</dbReference>
<dbReference type="Pfam" id="PF07974">
    <property type="entry name" value="EGF_2"/>
    <property type="match status" value="2"/>
</dbReference>
<dbReference type="InterPro" id="IPR007934">
    <property type="entry name" value="AbfB_ABD"/>
</dbReference>
<organism evidence="12 13">
    <name type="scientific">Ridgeia piscesae</name>
    <name type="common">Tubeworm</name>
    <dbReference type="NCBI Taxonomy" id="27915"/>
    <lineage>
        <taxon>Eukaryota</taxon>
        <taxon>Metazoa</taxon>
        <taxon>Spiralia</taxon>
        <taxon>Lophotrochozoa</taxon>
        <taxon>Annelida</taxon>
        <taxon>Polychaeta</taxon>
        <taxon>Sedentaria</taxon>
        <taxon>Canalipalpata</taxon>
        <taxon>Sabellida</taxon>
        <taxon>Siboglinidae</taxon>
        <taxon>Ridgeia</taxon>
    </lineage>
</organism>
<dbReference type="SUPFAM" id="SSF110221">
    <property type="entry name" value="AbfB domain"/>
    <property type="match status" value="1"/>
</dbReference>
<feature type="domain" description="SRCR" evidence="11">
    <location>
        <begin position="369"/>
        <end position="464"/>
    </location>
</feature>
<dbReference type="SMART" id="SM00429">
    <property type="entry name" value="IPT"/>
    <property type="match status" value="1"/>
</dbReference>
<feature type="disulfide bond" evidence="7">
    <location>
        <begin position="1601"/>
        <end position="1610"/>
    </location>
</feature>
<keyword evidence="6" id="KW-0966">Cell projection</keyword>
<dbReference type="Proteomes" id="UP001209878">
    <property type="component" value="Unassembled WGS sequence"/>
</dbReference>
<dbReference type="GO" id="GO:0016020">
    <property type="term" value="C:membrane"/>
    <property type="evidence" value="ECO:0007669"/>
    <property type="project" value="InterPro"/>
</dbReference>
<feature type="domain" description="EGF-like" evidence="10">
    <location>
        <begin position="1645"/>
        <end position="1679"/>
    </location>
</feature>
<feature type="domain" description="EGF-like" evidence="10">
    <location>
        <begin position="1577"/>
        <end position="1611"/>
    </location>
</feature>
<dbReference type="SMART" id="SM00710">
    <property type="entry name" value="PbH1"/>
    <property type="match status" value="17"/>
</dbReference>
<feature type="disulfide bond" evidence="7">
    <location>
        <begin position="1669"/>
        <end position="1678"/>
    </location>
</feature>
<evidence type="ECO:0000313" key="12">
    <source>
        <dbReference type="EMBL" id="KAK2154267.1"/>
    </source>
</evidence>
<dbReference type="InterPro" id="IPR013783">
    <property type="entry name" value="Ig-like_fold"/>
</dbReference>
<dbReference type="SUPFAM" id="SSF51126">
    <property type="entry name" value="Pectin lyase-like"/>
    <property type="match status" value="4"/>
</dbReference>
<evidence type="ECO:0000313" key="13">
    <source>
        <dbReference type="Proteomes" id="UP001209878"/>
    </source>
</evidence>
<proteinExistence type="predicted"/>
<feature type="compositionally biased region" description="Basic and acidic residues" evidence="9">
    <location>
        <begin position="705"/>
        <end position="760"/>
    </location>
</feature>
<evidence type="ECO:0000256" key="9">
    <source>
        <dbReference type="SAM" id="MobiDB-lite"/>
    </source>
</evidence>
<dbReference type="PROSITE" id="PS50287">
    <property type="entry name" value="SRCR_2"/>
    <property type="match status" value="1"/>
</dbReference>
<evidence type="ECO:0000256" key="2">
    <source>
        <dbReference type="ARBA" id="ARBA00022729"/>
    </source>
</evidence>
<evidence type="ECO:0000256" key="8">
    <source>
        <dbReference type="PROSITE-ProRule" id="PRU00196"/>
    </source>
</evidence>
<dbReference type="Gene3D" id="2.10.25.10">
    <property type="entry name" value="Laminin"/>
    <property type="match status" value="4"/>
</dbReference>
<feature type="domain" description="EGF-like" evidence="10">
    <location>
        <begin position="1725"/>
        <end position="1759"/>
    </location>
</feature>
<dbReference type="InterPro" id="IPR002049">
    <property type="entry name" value="LE_dom"/>
</dbReference>
<dbReference type="PROSITE" id="PS00022">
    <property type="entry name" value="EGF_1"/>
    <property type="match status" value="3"/>
</dbReference>
<dbReference type="InterPro" id="IPR006626">
    <property type="entry name" value="PbH1"/>
</dbReference>
<dbReference type="PROSITE" id="PS50026">
    <property type="entry name" value="EGF_3"/>
    <property type="match status" value="4"/>
</dbReference>
<dbReference type="Gene3D" id="3.10.250.10">
    <property type="entry name" value="SRCR-like domain"/>
    <property type="match status" value="1"/>
</dbReference>
<evidence type="ECO:0000256" key="1">
    <source>
        <dbReference type="ARBA" id="ARBA00004316"/>
    </source>
</evidence>
<keyword evidence="2" id="KW-0732">Signal</keyword>
<feature type="disulfide bond" evidence="7">
    <location>
        <begin position="1749"/>
        <end position="1758"/>
    </location>
</feature>
<protein>
    <submittedName>
        <fullName evidence="12">Uncharacterized protein</fullName>
    </submittedName>
</protein>
<dbReference type="SMART" id="SM00202">
    <property type="entry name" value="SR"/>
    <property type="match status" value="1"/>
</dbReference>
<dbReference type="SUPFAM" id="SSF81296">
    <property type="entry name" value="E set domains"/>
    <property type="match status" value="1"/>
</dbReference>
<feature type="disulfide bond" evidence="7">
    <location>
        <begin position="1824"/>
        <end position="1833"/>
    </location>
</feature>
<evidence type="ECO:0000256" key="5">
    <source>
        <dbReference type="ARBA" id="ARBA00023180"/>
    </source>
</evidence>
<keyword evidence="13" id="KW-1185">Reference proteome</keyword>
<dbReference type="InterPro" id="IPR039448">
    <property type="entry name" value="Beta_helix"/>
</dbReference>
<dbReference type="Pfam" id="PF01833">
    <property type="entry name" value="TIG"/>
    <property type="match status" value="1"/>
</dbReference>
<dbReference type="GO" id="GO:0046556">
    <property type="term" value="F:alpha-L-arabinofuranosidase activity"/>
    <property type="evidence" value="ECO:0007669"/>
    <property type="project" value="InterPro"/>
</dbReference>
<dbReference type="PANTHER" id="PTHR47653:SF1">
    <property type="entry name" value="DELETED IN MALIGNANT BRAIN TUMORS 1 PROTEIN"/>
    <property type="match status" value="1"/>
</dbReference>
<dbReference type="CDD" id="cd00055">
    <property type="entry name" value="EGF_Lam"/>
    <property type="match status" value="3"/>
</dbReference>
<comment type="caution">
    <text evidence="8">Lacks conserved residue(s) required for the propagation of feature annotation.</text>
</comment>
<feature type="region of interest" description="Disordered" evidence="9">
    <location>
        <begin position="705"/>
        <end position="762"/>
    </location>
</feature>
<keyword evidence="4 7" id="KW-1015">Disulfide bond</keyword>
<dbReference type="GO" id="GO:0046373">
    <property type="term" value="P:L-arabinose metabolic process"/>
    <property type="evidence" value="ECO:0007669"/>
    <property type="project" value="InterPro"/>
</dbReference>
<dbReference type="InterPro" id="IPR053243">
    <property type="entry name" value="SJ_maturation_regulator"/>
</dbReference>
<dbReference type="InterPro" id="IPR002909">
    <property type="entry name" value="IPT_dom"/>
</dbReference>